<gene>
    <name evidence="1" type="ORF">PPG34_00675</name>
</gene>
<dbReference type="Proteomes" id="UP001250932">
    <property type="component" value="Unassembled WGS sequence"/>
</dbReference>
<dbReference type="EMBL" id="JAQOUE010000001">
    <property type="protein sequence ID" value="MDT7040840.1"/>
    <property type="molecule type" value="Genomic_DNA"/>
</dbReference>
<keyword evidence="2" id="KW-1185">Reference proteome</keyword>
<proteinExistence type="predicted"/>
<organism evidence="1 2">
    <name type="scientific">Candidatus Nitronereus thalassa</name>
    <dbReference type="NCBI Taxonomy" id="3020898"/>
    <lineage>
        <taxon>Bacteria</taxon>
        <taxon>Pseudomonadati</taxon>
        <taxon>Nitrospirota</taxon>
        <taxon>Nitrospiria</taxon>
        <taxon>Nitrospirales</taxon>
        <taxon>Nitrospiraceae</taxon>
        <taxon>Candidatus Nitronereus</taxon>
    </lineage>
</organism>
<evidence type="ECO:0000313" key="2">
    <source>
        <dbReference type="Proteomes" id="UP001250932"/>
    </source>
</evidence>
<dbReference type="RefSeq" id="WP_313831199.1">
    <property type="nucleotide sequence ID" value="NZ_JAQOUE010000001.1"/>
</dbReference>
<name>A0ABU3K366_9BACT</name>
<protein>
    <submittedName>
        <fullName evidence="1">Uncharacterized protein</fullName>
    </submittedName>
</protein>
<reference evidence="1 2" key="1">
    <citation type="journal article" date="2023" name="ISME J.">
        <title>Cultivation and genomic characterization of novel and ubiquitous marine nitrite-oxidizing bacteria from the Nitrospirales.</title>
        <authorList>
            <person name="Mueller A.J."/>
            <person name="Daebeler A."/>
            <person name="Herbold C.W."/>
            <person name="Kirkegaard R.H."/>
            <person name="Daims H."/>
        </authorList>
    </citation>
    <scope>NUCLEOTIDE SEQUENCE [LARGE SCALE GENOMIC DNA]</scope>
    <source>
        <strain evidence="1 2">EB</strain>
    </source>
</reference>
<evidence type="ECO:0000313" key="1">
    <source>
        <dbReference type="EMBL" id="MDT7040840.1"/>
    </source>
</evidence>
<comment type="caution">
    <text evidence="1">The sequence shown here is derived from an EMBL/GenBank/DDBJ whole genome shotgun (WGS) entry which is preliminary data.</text>
</comment>
<accession>A0ABU3K366</accession>
<sequence>MMTRSLFVVCDASDEPMLDGFADSAEDAVKKFCVANHLTKIGFEEYAFHVRHATVMLGEVCQP</sequence>